<dbReference type="EMBL" id="GBRD01001136">
    <property type="protein sequence ID" value="JAG64685.1"/>
    <property type="molecule type" value="Transcribed_RNA"/>
</dbReference>
<dbReference type="GO" id="GO:0005634">
    <property type="term" value="C:nucleus"/>
    <property type="evidence" value="ECO:0007669"/>
    <property type="project" value="TreeGrafter"/>
</dbReference>
<reference evidence="2" key="2">
    <citation type="submission" date="2014-07" db="EMBL/GenBank/DDBJ databases">
        <authorList>
            <person name="Hull J."/>
        </authorList>
    </citation>
    <scope>NUCLEOTIDE SEQUENCE</scope>
</reference>
<name>A0A0A9X3P5_LYGHE</name>
<evidence type="ECO:0000313" key="4">
    <source>
        <dbReference type="EMBL" id="JAG64684.1"/>
    </source>
</evidence>
<gene>
    <name evidence="2" type="primary">atf7ip_2</name>
    <name evidence="3" type="synonym">atf7ip_3</name>
    <name evidence="3" type="ORF">CM83_58684</name>
    <name evidence="2" type="ORF">CM83_58685</name>
</gene>
<feature type="domain" description="Activating transcription factor 7-interacting protein Fn3" evidence="1">
    <location>
        <begin position="68"/>
        <end position="171"/>
    </location>
</feature>
<dbReference type="InterPro" id="IPR036116">
    <property type="entry name" value="FN3_sf"/>
</dbReference>
<dbReference type="AlphaFoldDB" id="A0A0A9X3P5"/>
<dbReference type="EMBL" id="GBHO01028249">
    <property type="protein sequence ID" value="JAG15355.1"/>
    <property type="molecule type" value="Transcribed_RNA"/>
</dbReference>
<dbReference type="GO" id="GO:0005667">
    <property type="term" value="C:transcription regulator complex"/>
    <property type="evidence" value="ECO:0007669"/>
    <property type="project" value="TreeGrafter"/>
</dbReference>
<dbReference type="Pfam" id="PF16794">
    <property type="entry name" value="fn3_4"/>
    <property type="match status" value="1"/>
</dbReference>
<dbReference type="SUPFAM" id="SSF49265">
    <property type="entry name" value="Fibronectin type III"/>
    <property type="match status" value="1"/>
</dbReference>
<reference evidence="2" key="1">
    <citation type="journal article" date="2014" name="PLoS ONE">
        <title>Transcriptome-Based Identification of ABC Transporters in the Western Tarnished Plant Bug Lygus hesperus.</title>
        <authorList>
            <person name="Hull J.J."/>
            <person name="Chaney K."/>
            <person name="Geib S.M."/>
            <person name="Fabrick J.A."/>
            <person name="Brent C.S."/>
            <person name="Walsh D."/>
            <person name="Lavine L.C."/>
        </authorList>
    </citation>
    <scope>NUCLEOTIDE SEQUENCE</scope>
</reference>
<organism evidence="2">
    <name type="scientific">Lygus hesperus</name>
    <name type="common">Western plant bug</name>
    <dbReference type="NCBI Taxonomy" id="30085"/>
    <lineage>
        <taxon>Eukaryota</taxon>
        <taxon>Metazoa</taxon>
        <taxon>Ecdysozoa</taxon>
        <taxon>Arthropoda</taxon>
        <taxon>Hexapoda</taxon>
        <taxon>Insecta</taxon>
        <taxon>Pterygota</taxon>
        <taxon>Neoptera</taxon>
        <taxon>Paraneoptera</taxon>
        <taxon>Hemiptera</taxon>
        <taxon>Heteroptera</taxon>
        <taxon>Panheteroptera</taxon>
        <taxon>Cimicomorpha</taxon>
        <taxon>Miridae</taxon>
        <taxon>Mirini</taxon>
        <taxon>Lygus</taxon>
    </lineage>
</organism>
<dbReference type="GO" id="GO:0006355">
    <property type="term" value="P:regulation of DNA-templated transcription"/>
    <property type="evidence" value="ECO:0007669"/>
    <property type="project" value="TreeGrafter"/>
</dbReference>
<proteinExistence type="predicted"/>
<dbReference type="EMBL" id="GBRD01001137">
    <property type="protein sequence ID" value="JAG64684.1"/>
    <property type="molecule type" value="Transcribed_RNA"/>
</dbReference>
<dbReference type="PANTHER" id="PTHR23210:SF26">
    <property type="entry name" value="ACTIVATING TRANSCRIPTION FACTOR 7-INTERACTING PROTEIN 1"/>
    <property type="match status" value="1"/>
</dbReference>
<dbReference type="EMBL" id="GBHO01028252">
    <property type="protein sequence ID" value="JAG15352.1"/>
    <property type="molecule type" value="Transcribed_RNA"/>
</dbReference>
<protein>
    <submittedName>
        <fullName evidence="2">Activating transcription factor 7-interacting protein 1</fullName>
    </submittedName>
</protein>
<sequence length="177" mass="19039">MTVNEIIDLTDDLSDEPSTNGGVVKISVSDKVSRNGATAKGAVALLVDSLTNLPELPFTPTYELQSTPPQPQLGICKATGTGYLTLAWHISPGTLAVNEKGGEGTPAVKIKKYELWTCLEPYQCWKKVADINALPPPMSCTLSQIKSDVVNFFIIRAVDVDGRLGPFSLPCNFTQQS</sequence>
<evidence type="ECO:0000313" key="3">
    <source>
        <dbReference type="EMBL" id="JAG15355.1"/>
    </source>
</evidence>
<dbReference type="InterPro" id="IPR026085">
    <property type="entry name" value="ATF7-int"/>
</dbReference>
<evidence type="ECO:0000259" key="1">
    <source>
        <dbReference type="Pfam" id="PF16794"/>
    </source>
</evidence>
<dbReference type="GO" id="GO:0003712">
    <property type="term" value="F:transcription coregulator activity"/>
    <property type="evidence" value="ECO:0007669"/>
    <property type="project" value="TreeGrafter"/>
</dbReference>
<accession>A0A0A9X3P5</accession>
<dbReference type="InterPro" id="IPR056565">
    <property type="entry name" value="Fn3_ATF7IP"/>
</dbReference>
<evidence type="ECO:0000313" key="2">
    <source>
        <dbReference type="EMBL" id="JAG15352.1"/>
    </source>
</evidence>
<reference evidence="4" key="3">
    <citation type="submission" date="2014-09" db="EMBL/GenBank/DDBJ databases">
        <authorList>
            <person name="Magalhaes I.L.F."/>
            <person name="Oliveira U."/>
            <person name="Santos F.R."/>
            <person name="Vidigal T.H.D.A."/>
            <person name="Brescovit A.D."/>
            <person name="Santos A.J."/>
        </authorList>
    </citation>
    <scope>NUCLEOTIDE SEQUENCE</scope>
</reference>
<dbReference type="PANTHER" id="PTHR23210">
    <property type="entry name" value="ACTIVATING TRANSCRIPTION FACTOR 7 INTERACTING PROTEIN"/>
    <property type="match status" value="1"/>
</dbReference>